<dbReference type="Gramene" id="OIS98853">
    <property type="protein sequence ID" value="OIS98853"/>
    <property type="gene ID" value="A4A49_02599"/>
</dbReference>
<evidence type="ECO:0000256" key="2">
    <source>
        <dbReference type="ARBA" id="ARBA00022771"/>
    </source>
</evidence>
<name>A0A1J6I182_NICAT</name>
<keyword evidence="3" id="KW-0862">Zinc</keyword>
<feature type="domain" description="RING-type" evidence="6">
    <location>
        <begin position="16"/>
        <end position="57"/>
    </location>
</feature>
<evidence type="ECO:0000313" key="8">
    <source>
        <dbReference type="Proteomes" id="UP000187609"/>
    </source>
</evidence>
<gene>
    <name evidence="7" type="primary">DRIP1</name>
    <name evidence="7" type="ORF">A4A49_02599</name>
</gene>
<protein>
    <submittedName>
        <fullName evidence="7">E3 ubiquitin protein ligase drip1</fullName>
    </submittedName>
</protein>
<feature type="compositionally biased region" description="Polar residues" evidence="5">
    <location>
        <begin position="131"/>
        <end position="148"/>
    </location>
</feature>
<feature type="region of interest" description="Disordered" evidence="5">
    <location>
        <begin position="248"/>
        <end position="361"/>
    </location>
</feature>
<keyword evidence="8" id="KW-1185">Reference proteome</keyword>
<dbReference type="PANTHER" id="PTHR46293">
    <property type="entry name" value="E3 UBIQUITIN PROTEIN LIGASE DRIP1"/>
    <property type="match status" value="1"/>
</dbReference>
<dbReference type="GO" id="GO:0004842">
    <property type="term" value="F:ubiquitin-protein transferase activity"/>
    <property type="evidence" value="ECO:0007669"/>
    <property type="project" value="InterPro"/>
</dbReference>
<feature type="region of interest" description="Disordered" evidence="5">
    <location>
        <begin position="99"/>
        <end position="163"/>
    </location>
</feature>
<evidence type="ECO:0000256" key="1">
    <source>
        <dbReference type="ARBA" id="ARBA00022723"/>
    </source>
</evidence>
<evidence type="ECO:0000256" key="5">
    <source>
        <dbReference type="SAM" id="MobiDB-lite"/>
    </source>
</evidence>
<keyword evidence="2 4" id="KW-0863">Zinc-finger</keyword>
<dbReference type="PROSITE" id="PS50089">
    <property type="entry name" value="ZF_RING_2"/>
    <property type="match status" value="1"/>
</dbReference>
<dbReference type="InterPro" id="IPR001841">
    <property type="entry name" value="Znf_RING"/>
</dbReference>
<dbReference type="SMR" id="A0A1J6I182"/>
<dbReference type="PROSITE" id="PS00518">
    <property type="entry name" value="ZF_RING_1"/>
    <property type="match status" value="1"/>
</dbReference>
<dbReference type="PANTHER" id="PTHR46293:SF11">
    <property type="entry name" value="E3 UBIQUITIN PROTEIN LIGASE DRIP1-LIKE"/>
    <property type="match status" value="1"/>
</dbReference>
<feature type="compositionally biased region" description="Basic and acidic residues" evidence="5">
    <location>
        <begin position="289"/>
        <end position="306"/>
    </location>
</feature>
<feature type="compositionally biased region" description="Acidic residues" evidence="5">
    <location>
        <begin position="268"/>
        <end position="285"/>
    </location>
</feature>
<reference evidence="7" key="1">
    <citation type="submission" date="2016-11" db="EMBL/GenBank/DDBJ databases">
        <title>The genome of Nicotiana attenuata.</title>
        <authorList>
            <person name="Xu S."/>
            <person name="Brockmoeller T."/>
            <person name="Gaquerel E."/>
            <person name="Navarro A."/>
            <person name="Kuhl H."/>
            <person name="Gase K."/>
            <person name="Ling Z."/>
            <person name="Zhou W."/>
            <person name="Kreitzer C."/>
            <person name="Stanke M."/>
            <person name="Tang H."/>
            <person name="Lyons E."/>
            <person name="Pandey P."/>
            <person name="Pandey S.P."/>
            <person name="Timmermann B."/>
            <person name="Baldwin I.T."/>
        </authorList>
    </citation>
    <scope>NUCLEOTIDE SEQUENCE [LARGE SCALE GENOMIC DNA]</scope>
    <source>
        <strain evidence="7">UT</strain>
    </source>
</reference>
<evidence type="ECO:0000256" key="4">
    <source>
        <dbReference type="PROSITE-ProRule" id="PRU00175"/>
    </source>
</evidence>
<evidence type="ECO:0000259" key="6">
    <source>
        <dbReference type="PROSITE" id="PS50089"/>
    </source>
</evidence>
<dbReference type="GO" id="GO:0008270">
    <property type="term" value="F:zinc ion binding"/>
    <property type="evidence" value="ECO:0007669"/>
    <property type="project" value="UniProtKB-KW"/>
</dbReference>
<feature type="region of interest" description="Disordered" evidence="5">
    <location>
        <begin position="178"/>
        <end position="232"/>
    </location>
</feature>
<evidence type="ECO:0000313" key="7">
    <source>
        <dbReference type="EMBL" id="OIS98853.1"/>
    </source>
</evidence>
<dbReference type="KEGG" id="nau:109232800"/>
<dbReference type="Proteomes" id="UP000187609">
    <property type="component" value="Unassembled WGS sequence"/>
</dbReference>
<dbReference type="EMBL" id="MJEQ01037191">
    <property type="protein sequence ID" value="OIS98853.1"/>
    <property type="molecule type" value="Genomic_DNA"/>
</dbReference>
<dbReference type="AlphaFoldDB" id="A0A1J6I182"/>
<dbReference type="SMART" id="SM00184">
    <property type="entry name" value="RING"/>
    <property type="match status" value="1"/>
</dbReference>
<sequence>MDFSTRQASIKSVLTCGICKKLCKKVTIIEECCHRFCKKCITKKITEEKSHICPVCNLDLGCAPLQKIRPDNQVQEIRDIFSNRRKEYIERGIIEGSSKKGESKKVAEDNNAMLIDNPLPATSSRRKEKSISSLVSTKPEVSNHQNVPSGRRKGHARNANAPCFQDPIKFDLNVEHKLKGDQSGSSSTPLPSGKAIQNKEQVERPYAAESSKNDVSKKPTSRKGEPLDGMNDLLEPLNTLVIKGVSLGNSNKSKSIEPASNFAPIVNLEDEDENDEEDDEDDEEYVPSKTKEHKVSKPNVQKEENRSSNIAAAAPSSTSGKGKKGRRGRKKKETLPSGGGSSNAPEVRVTNEATSSSKKNERTSPIWFTLVASDKQECPSPLPQIPSRYIKIKDVNMPASYIKKYLAQKLSLQSEDEVEIRILGLPILPALPLYRLVELWLRAAPNSEIRKAKVGGSAKDFVMVLTYARNLRSQPH</sequence>
<feature type="compositionally biased region" description="Polar residues" evidence="5">
    <location>
        <begin position="307"/>
        <end position="319"/>
    </location>
</feature>
<feature type="compositionally biased region" description="Basic and acidic residues" evidence="5">
    <location>
        <begin position="211"/>
        <end position="226"/>
    </location>
</feature>
<dbReference type="Gene3D" id="3.30.40.10">
    <property type="entry name" value="Zinc/RING finger domain, C3HC4 (zinc finger)"/>
    <property type="match status" value="1"/>
</dbReference>
<keyword evidence="1" id="KW-0479">Metal-binding</keyword>
<feature type="compositionally biased region" description="Basic residues" evidence="5">
    <location>
        <begin position="321"/>
        <end position="332"/>
    </location>
</feature>
<evidence type="ECO:0000256" key="3">
    <source>
        <dbReference type="ARBA" id="ARBA00022833"/>
    </source>
</evidence>
<dbReference type="OMA" id="IEECCHR"/>
<dbReference type="STRING" id="49451.A0A1J6I182"/>
<proteinExistence type="predicted"/>
<dbReference type="InterPro" id="IPR013083">
    <property type="entry name" value="Znf_RING/FYVE/PHD"/>
</dbReference>
<dbReference type="SUPFAM" id="SSF57850">
    <property type="entry name" value="RING/U-box"/>
    <property type="match status" value="1"/>
</dbReference>
<accession>A0A1J6I182</accession>
<dbReference type="InterPro" id="IPR017907">
    <property type="entry name" value="Znf_RING_CS"/>
</dbReference>
<organism evidence="7 8">
    <name type="scientific">Nicotiana attenuata</name>
    <name type="common">Coyote tobacco</name>
    <dbReference type="NCBI Taxonomy" id="49451"/>
    <lineage>
        <taxon>Eukaryota</taxon>
        <taxon>Viridiplantae</taxon>
        <taxon>Streptophyta</taxon>
        <taxon>Embryophyta</taxon>
        <taxon>Tracheophyta</taxon>
        <taxon>Spermatophyta</taxon>
        <taxon>Magnoliopsida</taxon>
        <taxon>eudicotyledons</taxon>
        <taxon>Gunneridae</taxon>
        <taxon>Pentapetalae</taxon>
        <taxon>asterids</taxon>
        <taxon>lamiids</taxon>
        <taxon>Solanales</taxon>
        <taxon>Solanaceae</taxon>
        <taxon>Nicotianoideae</taxon>
        <taxon>Nicotianeae</taxon>
        <taxon>Nicotiana</taxon>
    </lineage>
</organism>
<dbReference type="InterPro" id="IPR044807">
    <property type="entry name" value="DRIP1-like"/>
</dbReference>
<comment type="caution">
    <text evidence="7">The sequence shown here is derived from an EMBL/GenBank/DDBJ whole genome shotgun (WGS) entry which is preliminary data.</text>
</comment>
<dbReference type="GeneID" id="109232800"/>
<dbReference type="OrthoDB" id="1298397at2759"/>
<feature type="compositionally biased region" description="Basic and acidic residues" evidence="5">
    <location>
        <begin position="99"/>
        <end position="108"/>
    </location>
</feature>